<gene>
    <name evidence="1" type="ORF">BHC57_01115</name>
</gene>
<dbReference type="EMBL" id="MEIU01000005">
    <property type="protein sequence ID" value="PIT62561.1"/>
    <property type="molecule type" value="Genomic_DNA"/>
</dbReference>
<dbReference type="RefSeq" id="WP_100099698.1">
    <property type="nucleotide sequence ID" value="NZ_MDUZ01000051.1"/>
</dbReference>
<accession>A0A855FSY4</accession>
<name>A0A855FSY4_9NEIS</name>
<proteinExistence type="predicted"/>
<comment type="caution">
    <text evidence="1">The sequence shown here is derived from an EMBL/GenBank/DDBJ whole genome shotgun (WGS) entry which is preliminary data.</text>
</comment>
<evidence type="ECO:0008006" key="3">
    <source>
        <dbReference type="Google" id="ProtNLM"/>
    </source>
</evidence>
<dbReference type="AlphaFoldDB" id="A0A855FSY4"/>
<reference evidence="1 2" key="1">
    <citation type="journal article" date="2017" name="MBio">
        <title>Type VI secretion-mediated competition in the bee gut microbiome.</title>
        <authorList>
            <person name="Steele M.I."/>
            <person name="Kwong W.K."/>
            <person name="Powell J.E."/>
            <person name="Whiteley M."/>
            <person name="Moran N.A."/>
        </authorList>
    </citation>
    <scope>NUCLEOTIDE SEQUENCE [LARGE SCALE GENOMIC DNA]</scope>
    <source>
        <strain evidence="1 2">HK3</strain>
    </source>
</reference>
<protein>
    <recommendedName>
        <fullName evidence="3">DUF551 domain-containing protein</fullName>
    </recommendedName>
</protein>
<evidence type="ECO:0000313" key="1">
    <source>
        <dbReference type="EMBL" id="PIT62561.1"/>
    </source>
</evidence>
<organism evidence="1 2">
    <name type="scientific">Snodgrassella alvi</name>
    <dbReference type="NCBI Taxonomy" id="1196083"/>
    <lineage>
        <taxon>Bacteria</taxon>
        <taxon>Pseudomonadati</taxon>
        <taxon>Pseudomonadota</taxon>
        <taxon>Betaproteobacteria</taxon>
        <taxon>Neisseriales</taxon>
        <taxon>Neisseriaceae</taxon>
        <taxon>Snodgrassella</taxon>
    </lineage>
</organism>
<evidence type="ECO:0000313" key="2">
    <source>
        <dbReference type="Proteomes" id="UP000230463"/>
    </source>
</evidence>
<dbReference type="Proteomes" id="UP000230463">
    <property type="component" value="Unassembled WGS sequence"/>
</dbReference>
<sequence length="85" mass="9677">MNEVNWHKYPDEEPPAEGDNGIITITKKSNGSVSVHALSYDDDMKQFYWNGCDGVGWLPAYISDENITHWININELPLPQQGDKK</sequence>